<comment type="cofactor">
    <cofactor evidence="1">
        <name>FAD</name>
        <dbReference type="ChEBI" id="CHEBI:57692"/>
    </cofactor>
</comment>
<dbReference type="Gene3D" id="1.10.540.10">
    <property type="entry name" value="Acyl-CoA dehydrogenase/oxidase, N-terminal domain"/>
    <property type="match status" value="1"/>
</dbReference>
<sequence length="411" mass="43891">MPGQNDGSELDAATEDAFREQVRTFMEANCSRTGDRSGSIGDDDPEGIAAAKAFQGSMADAGLAGLTFPSEFGGAGLTSRHQELFNQEVQGWYLPTTPLSISHGMCLPVLNQFGTEDQKARFMPDNISGASIWCQMFSEPGAGSDVASLSTRAVRDGDEWIIEGQKVWTSGAQYCDYGILVARTDTSLPKHQGLTMFVVDMRQPGVEVRPLRQISGGSGFNEIFFTEARVPADWQLGDLGQGWNLAVSMLMFERVSIGAGSGSGLNADRSPGLIQTAQALGYRHDPVLRQGLADLWIREQIKGYIGQRIRAAVEGGRVPGPEGSLAKLNGALLARRVRDVSLAIAGSAAQAWDADDADGDRWAVACLSTAGISIAGGTDEVQRNIIGERVLGLPKEPDPYKGAAWEAIPRS</sequence>
<comment type="similarity">
    <text evidence="2">Belongs to the acyl-CoA dehydrogenase family.</text>
</comment>
<dbReference type="PANTHER" id="PTHR43292">
    <property type="entry name" value="ACYL-COA DEHYDROGENASE"/>
    <property type="match status" value="1"/>
</dbReference>
<feature type="domain" description="Acyl-CoA dehydrogenase/oxidase C-terminal" evidence="6">
    <location>
        <begin position="240"/>
        <end position="391"/>
    </location>
</feature>
<dbReference type="InterPro" id="IPR013786">
    <property type="entry name" value="AcylCoA_DH/ox_N"/>
</dbReference>
<evidence type="ECO:0000259" key="7">
    <source>
        <dbReference type="Pfam" id="PF02770"/>
    </source>
</evidence>
<dbReference type="AlphaFoldDB" id="A0A382CZT8"/>
<dbReference type="FunFam" id="2.40.110.10:FF:000011">
    <property type="entry name" value="Acyl-CoA dehydrogenase FadE34"/>
    <property type="match status" value="1"/>
</dbReference>
<dbReference type="Gene3D" id="1.20.140.10">
    <property type="entry name" value="Butyryl-CoA Dehydrogenase, subunit A, domain 3"/>
    <property type="match status" value="1"/>
</dbReference>
<reference evidence="9" key="1">
    <citation type="submission" date="2018-05" db="EMBL/GenBank/DDBJ databases">
        <authorList>
            <person name="Lanie J.A."/>
            <person name="Ng W.-L."/>
            <person name="Kazmierczak K.M."/>
            <person name="Andrzejewski T.M."/>
            <person name="Davidsen T.M."/>
            <person name="Wayne K.J."/>
            <person name="Tettelin H."/>
            <person name="Glass J.I."/>
            <person name="Rusch D."/>
            <person name="Podicherti R."/>
            <person name="Tsui H.-C.T."/>
            <person name="Winkler M.E."/>
        </authorList>
    </citation>
    <scope>NUCLEOTIDE SEQUENCE</scope>
</reference>
<dbReference type="Pfam" id="PF02770">
    <property type="entry name" value="Acyl-CoA_dh_M"/>
    <property type="match status" value="1"/>
</dbReference>
<evidence type="ECO:0000256" key="5">
    <source>
        <dbReference type="ARBA" id="ARBA00023002"/>
    </source>
</evidence>
<keyword evidence="5" id="KW-0560">Oxidoreductase</keyword>
<evidence type="ECO:0000259" key="8">
    <source>
        <dbReference type="Pfam" id="PF02771"/>
    </source>
</evidence>
<dbReference type="InterPro" id="IPR006091">
    <property type="entry name" value="Acyl-CoA_Oxase/DH_mid-dom"/>
</dbReference>
<dbReference type="InterPro" id="IPR009100">
    <property type="entry name" value="AcylCoA_DH/oxidase_NM_dom_sf"/>
</dbReference>
<evidence type="ECO:0000313" key="9">
    <source>
        <dbReference type="EMBL" id="SVB31700.1"/>
    </source>
</evidence>
<dbReference type="GO" id="GO:0016627">
    <property type="term" value="F:oxidoreductase activity, acting on the CH-CH group of donors"/>
    <property type="evidence" value="ECO:0007669"/>
    <property type="project" value="InterPro"/>
</dbReference>
<proteinExistence type="inferred from homology"/>
<dbReference type="InterPro" id="IPR009075">
    <property type="entry name" value="AcylCo_DH/oxidase_C"/>
</dbReference>
<keyword evidence="4" id="KW-0274">FAD</keyword>
<evidence type="ECO:0000259" key="6">
    <source>
        <dbReference type="Pfam" id="PF00441"/>
    </source>
</evidence>
<keyword evidence="3" id="KW-0285">Flavoprotein</keyword>
<protein>
    <recommendedName>
        <fullName evidence="10">Dehydrogenase</fullName>
    </recommendedName>
</protein>
<dbReference type="Pfam" id="PF02771">
    <property type="entry name" value="Acyl-CoA_dh_N"/>
    <property type="match status" value="1"/>
</dbReference>
<name>A0A382CZT8_9ZZZZ</name>
<dbReference type="InterPro" id="IPR037069">
    <property type="entry name" value="AcylCoA_DH/ox_N_sf"/>
</dbReference>
<dbReference type="InterPro" id="IPR052161">
    <property type="entry name" value="Mycobact_Acyl-CoA_DH"/>
</dbReference>
<evidence type="ECO:0000256" key="1">
    <source>
        <dbReference type="ARBA" id="ARBA00001974"/>
    </source>
</evidence>
<gene>
    <name evidence="9" type="ORF">METZ01_LOCUS184554</name>
</gene>
<dbReference type="InterPro" id="IPR036250">
    <property type="entry name" value="AcylCo_DH-like_C"/>
</dbReference>
<evidence type="ECO:0000256" key="2">
    <source>
        <dbReference type="ARBA" id="ARBA00009347"/>
    </source>
</evidence>
<dbReference type="Pfam" id="PF00441">
    <property type="entry name" value="Acyl-CoA_dh_1"/>
    <property type="match status" value="1"/>
</dbReference>
<evidence type="ECO:0008006" key="10">
    <source>
        <dbReference type="Google" id="ProtNLM"/>
    </source>
</evidence>
<evidence type="ECO:0000256" key="3">
    <source>
        <dbReference type="ARBA" id="ARBA00022630"/>
    </source>
</evidence>
<dbReference type="InterPro" id="IPR046373">
    <property type="entry name" value="Acyl-CoA_Oxase/DH_mid-dom_sf"/>
</dbReference>
<evidence type="ECO:0000256" key="4">
    <source>
        <dbReference type="ARBA" id="ARBA00022827"/>
    </source>
</evidence>
<accession>A0A382CZT8</accession>
<dbReference type="SUPFAM" id="SSF47203">
    <property type="entry name" value="Acyl-CoA dehydrogenase C-terminal domain-like"/>
    <property type="match status" value="1"/>
</dbReference>
<dbReference type="Gene3D" id="2.40.110.10">
    <property type="entry name" value="Butyryl-CoA Dehydrogenase, subunit A, domain 2"/>
    <property type="match status" value="1"/>
</dbReference>
<dbReference type="PANTHER" id="PTHR43292:SF4">
    <property type="entry name" value="ACYL-COA DEHYDROGENASE FADE34"/>
    <property type="match status" value="1"/>
</dbReference>
<dbReference type="GO" id="GO:0050660">
    <property type="term" value="F:flavin adenine dinucleotide binding"/>
    <property type="evidence" value="ECO:0007669"/>
    <property type="project" value="InterPro"/>
</dbReference>
<dbReference type="GO" id="GO:0005886">
    <property type="term" value="C:plasma membrane"/>
    <property type="evidence" value="ECO:0007669"/>
    <property type="project" value="TreeGrafter"/>
</dbReference>
<dbReference type="SUPFAM" id="SSF56645">
    <property type="entry name" value="Acyl-CoA dehydrogenase NM domain-like"/>
    <property type="match status" value="1"/>
</dbReference>
<organism evidence="9">
    <name type="scientific">marine metagenome</name>
    <dbReference type="NCBI Taxonomy" id="408172"/>
    <lineage>
        <taxon>unclassified sequences</taxon>
        <taxon>metagenomes</taxon>
        <taxon>ecological metagenomes</taxon>
    </lineage>
</organism>
<feature type="domain" description="Acyl-CoA oxidase/dehydrogenase middle" evidence="7">
    <location>
        <begin position="134"/>
        <end position="225"/>
    </location>
</feature>
<feature type="domain" description="Acyl-CoA dehydrogenase/oxidase N-terminal" evidence="8">
    <location>
        <begin position="14"/>
        <end position="129"/>
    </location>
</feature>
<dbReference type="EMBL" id="UINC01036952">
    <property type="protein sequence ID" value="SVB31700.1"/>
    <property type="molecule type" value="Genomic_DNA"/>
</dbReference>